<dbReference type="SMART" id="SM00388">
    <property type="entry name" value="HisKA"/>
    <property type="match status" value="1"/>
</dbReference>
<name>A0ABU9SUQ1_9ALTE</name>
<keyword evidence="13 14" id="KW-0472">Membrane</keyword>
<evidence type="ECO:0000256" key="11">
    <source>
        <dbReference type="ARBA" id="ARBA00022989"/>
    </source>
</evidence>
<keyword evidence="5" id="KW-0597">Phosphoprotein</keyword>
<accession>A0ABU9SUQ1</accession>
<evidence type="ECO:0000256" key="7">
    <source>
        <dbReference type="ARBA" id="ARBA00022692"/>
    </source>
</evidence>
<evidence type="ECO:0000256" key="1">
    <source>
        <dbReference type="ARBA" id="ARBA00000085"/>
    </source>
</evidence>
<evidence type="ECO:0000256" key="13">
    <source>
        <dbReference type="ARBA" id="ARBA00023136"/>
    </source>
</evidence>
<feature type="transmembrane region" description="Helical" evidence="14">
    <location>
        <begin position="12"/>
        <end position="39"/>
    </location>
</feature>
<keyword evidence="8" id="KW-0547">Nucleotide-binding</keyword>
<dbReference type="CDD" id="cd00082">
    <property type="entry name" value="HisKA"/>
    <property type="match status" value="1"/>
</dbReference>
<evidence type="ECO:0000256" key="10">
    <source>
        <dbReference type="ARBA" id="ARBA00022840"/>
    </source>
</evidence>
<dbReference type="InterPro" id="IPR005467">
    <property type="entry name" value="His_kinase_dom"/>
</dbReference>
<dbReference type="EMBL" id="JBBMQS010000004">
    <property type="protein sequence ID" value="MEM5497241.1"/>
    <property type="molecule type" value="Genomic_DNA"/>
</dbReference>
<dbReference type="PROSITE" id="PS50109">
    <property type="entry name" value="HIS_KIN"/>
    <property type="match status" value="1"/>
</dbReference>
<dbReference type="PANTHER" id="PTHR45528:SF1">
    <property type="entry name" value="SENSOR HISTIDINE KINASE CPXA"/>
    <property type="match status" value="1"/>
</dbReference>
<feature type="transmembrane region" description="Helical" evidence="14">
    <location>
        <begin position="150"/>
        <end position="171"/>
    </location>
</feature>
<keyword evidence="6" id="KW-0808">Transferase</keyword>
<dbReference type="InterPro" id="IPR050398">
    <property type="entry name" value="HssS/ArlS-like"/>
</dbReference>
<evidence type="ECO:0000256" key="6">
    <source>
        <dbReference type="ARBA" id="ARBA00022679"/>
    </source>
</evidence>
<organism evidence="16 17">
    <name type="scientific">Paraglaciecola mesophila</name>
    <dbReference type="NCBI Taxonomy" id="197222"/>
    <lineage>
        <taxon>Bacteria</taxon>
        <taxon>Pseudomonadati</taxon>
        <taxon>Pseudomonadota</taxon>
        <taxon>Gammaproteobacteria</taxon>
        <taxon>Alteromonadales</taxon>
        <taxon>Alteromonadaceae</taxon>
        <taxon>Paraglaciecola</taxon>
    </lineage>
</organism>
<reference evidence="16 17" key="1">
    <citation type="submission" date="2024-03" db="EMBL/GenBank/DDBJ databases">
        <title>Community enrichment and isolation of bacterial strains for fucoidan degradation.</title>
        <authorList>
            <person name="Sichert A."/>
        </authorList>
    </citation>
    <scope>NUCLEOTIDE SEQUENCE [LARGE SCALE GENOMIC DNA]</scope>
    <source>
        <strain evidence="16 17">AS12</strain>
    </source>
</reference>
<comment type="subcellular location">
    <subcellularLocation>
        <location evidence="2">Cell membrane</location>
        <topology evidence="2">Multi-pass membrane protein</topology>
    </subcellularLocation>
</comment>
<feature type="domain" description="Histidine kinase" evidence="15">
    <location>
        <begin position="233"/>
        <end position="435"/>
    </location>
</feature>
<keyword evidence="4" id="KW-1003">Cell membrane</keyword>
<evidence type="ECO:0000256" key="4">
    <source>
        <dbReference type="ARBA" id="ARBA00022475"/>
    </source>
</evidence>
<dbReference type="InterPro" id="IPR036097">
    <property type="entry name" value="HisK_dim/P_sf"/>
</dbReference>
<keyword evidence="9 16" id="KW-0418">Kinase</keyword>
<dbReference type="PANTHER" id="PTHR45528">
    <property type="entry name" value="SENSOR HISTIDINE KINASE CPXA"/>
    <property type="match status" value="1"/>
</dbReference>
<keyword evidence="7 14" id="KW-0812">Transmembrane</keyword>
<dbReference type="SUPFAM" id="SSF47384">
    <property type="entry name" value="Homodimeric domain of signal transducing histidine kinase"/>
    <property type="match status" value="1"/>
</dbReference>
<dbReference type="Pfam" id="PF00512">
    <property type="entry name" value="HisKA"/>
    <property type="match status" value="1"/>
</dbReference>
<dbReference type="Gene3D" id="3.30.565.10">
    <property type="entry name" value="Histidine kinase-like ATPase, C-terminal domain"/>
    <property type="match status" value="1"/>
</dbReference>
<proteinExistence type="predicted"/>
<evidence type="ECO:0000256" key="9">
    <source>
        <dbReference type="ARBA" id="ARBA00022777"/>
    </source>
</evidence>
<comment type="caution">
    <text evidence="16">The sequence shown here is derived from an EMBL/GenBank/DDBJ whole genome shotgun (WGS) entry which is preliminary data.</text>
</comment>
<protein>
    <recommendedName>
        <fullName evidence="3">histidine kinase</fullName>
        <ecNumber evidence="3">2.7.13.3</ecNumber>
    </recommendedName>
</protein>
<sequence length="435" mass="49401">MKSAMKIRPSLKLYFFITMVLLGSVMTIGLSMLTVNYFIDGLDRGLNGVMRELVMTTDVQDGHPANFADFQIASRWQDTPVIIQQRFDSPPTEENELLKSKDQKSFFSLPTNLYFIAMIRNQAGEPRYISKIMLDKFTPQHKAKPHLSRFYWIIITAVLVITMFACLLIILMRKVAKPVESLRDWAKALNHENVQLPPPDFTYNELNTLATIIQSSLNSVNGSLAREKNFLSYASHELRTPISVIRSNVDLLRRLCGQTQMTEKQQITLARIERAGLTMSDLTDTLLWLSHNDEQPVPMERVQLDEKVQQLSSELVYLLNSKEVEVNVQVDNFAFNTARTACHIVLSNLIRNAYQHTQQGLVDVIQTGSCVTIINTAAQDENTEIIPNLGKSTHSLGYGLGLQLSEKIIHRHGWQYEVIDQPGCYQVIVDFQAAK</sequence>
<evidence type="ECO:0000256" key="5">
    <source>
        <dbReference type="ARBA" id="ARBA00022553"/>
    </source>
</evidence>
<evidence type="ECO:0000256" key="3">
    <source>
        <dbReference type="ARBA" id="ARBA00012438"/>
    </source>
</evidence>
<keyword evidence="12" id="KW-0902">Two-component regulatory system</keyword>
<dbReference type="EC" id="2.7.13.3" evidence="3"/>
<gene>
    <name evidence="16" type="ORF">WNY77_07550</name>
</gene>
<evidence type="ECO:0000259" key="15">
    <source>
        <dbReference type="PROSITE" id="PS50109"/>
    </source>
</evidence>
<keyword evidence="11 14" id="KW-1133">Transmembrane helix</keyword>
<evidence type="ECO:0000256" key="8">
    <source>
        <dbReference type="ARBA" id="ARBA00022741"/>
    </source>
</evidence>
<comment type="catalytic activity">
    <reaction evidence="1">
        <text>ATP + protein L-histidine = ADP + protein N-phospho-L-histidine.</text>
        <dbReference type="EC" id="2.7.13.3"/>
    </reaction>
</comment>
<evidence type="ECO:0000313" key="16">
    <source>
        <dbReference type="EMBL" id="MEM5497241.1"/>
    </source>
</evidence>
<dbReference type="Gene3D" id="1.10.287.130">
    <property type="match status" value="1"/>
</dbReference>
<evidence type="ECO:0000313" key="17">
    <source>
        <dbReference type="Proteomes" id="UP001461163"/>
    </source>
</evidence>
<dbReference type="Proteomes" id="UP001461163">
    <property type="component" value="Unassembled WGS sequence"/>
</dbReference>
<dbReference type="InterPro" id="IPR003661">
    <property type="entry name" value="HisK_dim/P_dom"/>
</dbReference>
<evidence type="ECO:0000256" key="14">
    <source>
        <dbReference type="SAM" id="Phobius"/>
    </source>
</evidence>
<keyword evidence="10" id="KW-0067">ATP-binding</keyword>
<dbReference type="GO" id="GO:0016301">
    <property type="term" value="F:kinase activity"/>
    <property type="evidence" value="ECO:0007669"/>
    <property type="project" value="UniProtKB-KW"/>
</dbReference>
<dbReference type="InterPro" id="IPR036890">
    <property type="entry name" value="HATPase_C_sf"/>
</dbReference>
<keyword evidence="17" id="KW-1185">Reference proteome</keyword>
<dbReference type="SUPFAM" id="SSF55874">
    <property type="entry name" value="ATPase domain of HSP90 chaperone/DNA topoisomerase II/histidine kinase"/>
    <property type="match status" value="1"/>
</dbReference>
<dbReference type="RefSeq" id="WP_342881336.1">
    <property type="nucleotide sequence ID" value="NZ_JBBMQS010000004.1"/>
</dbReference>
<evidence type="ECO:0000256" key="12">
    <source>
        <dbReference type="ARBA" id="ARBA00023012"/>
    </source>
</evidence>
<evidence type="ECO:0000256" key="2">
    <source>
        <dbReference type="ARBA" id="ARBA00004651"/>
    </source>
</evidence>